<dbReference type="InterPro" id="IPR050743">
    <property type="entry name" value="2-oxoacid_DH_E2_comp"/>
</dbReference>
<comment type="cofactor">
    <cofactor evidence="1 6">
        <name>(R)-lipoate</name>
        <dbReference type="ChEBI" id="CHEBI:83088"/>
    </cofactor>
</comment>
<evidence type="ECO:0000256" key="1">
    <source>
        <dbReference type="ARBA" id="ARBA00001938"/>
    </source>
</evidence>
<dbReference type="EMBL" id="GL983053">
    <property type="protein sequence ID" value="EGR34705.1"/>
    <property type="molecule type" value="Genomic_DNA"/>
</dbReference>
<feature type="domain" description="Lipoyl-binding" evidence="8">
    <location>
        <begin position="1"/>
        <end position="77"/>
    </location>
</feature>
<accession>G0QJ96</accession>
<evidence type="ECO:0000256" key="5">
    <source>
        <dbReference type="ARBA" id="ARBA00023315"/>
    </source>
</evidence>
<dbReference type="InterPro" id="IPR004167">
    <property type="entry name" value="PSBD"/>
</dbReference>
<dbReference type="eggNOG" id="KOG0558">
    <property type="taxonomic scope" value="Eukaryota"/>
</dbReference>
<sequence length="416" mass="47546">MPDLGENIKEAIVKKLYVKEGDQVNEFQTIADVATDKLFTQIPSSYEGKVHKLYYKEDESCLVNKIKKTNKQIIKREHNLNLSEIQGSGKQGRIMKEDVLNYLKTKENKIQNKQKQTEKYILATPPVRALAKELKVDLNLIENPTGKDGRITEQDIRNYLKPQKQPQQQAQQTQQNQETTTTTQTQKKQQIKMSEFMKGMQKSMTESNKIPHLYYKDEFDLTKLSEIRQQWKKQLNNNVSFMTIFIKSFSLALQDFPILNSHYNTNTPFEYTLNQGHNITIAVDSPNGLVVPNIKNVQNLSVLEVQKELKKLVKLAEQGTLGPKELFDGTICISNIGTIGGTYTAPLILPPQVCIVGLGKVQTLPRYVEGQLLPRQIMNVSFGCDHRIIDGSTVAKFSNQWRDYLENPSLMILNLK</sequence>
<dbReference type="InterPro" id="IPR000089">
    <property type="entry name" value="Biotin_lipoyl"/>
</dbReference>
<dbReference type="SUPFAM" id="SSF52777">
    <property type="entry name" value="CoA-dependent acyltransferases"/>
    <property type="match status" value="1"/>
</dbReference>
<dbReference type="EC" id="2.3.1.-" evidence="6"/>
<feature type="domain" description="Peripheral subunit-binding (PSBD)" evidence="9">
    <location>
        <begin position="66"/>
        <end position="103"/>
    </location>
</feature>
<dbReference type="SUPFAM" id="SSF47005">
    <property type="entry name" value="Peripheral subunit-binding domain of 2-oxo acid dehydrogenase complex"/>
    <property type="match status" value="2"/>
</dbReference>
<dbReference type="Proteomes" id="UP000008983">
    <property type="component" value="Unassembled WGS sequence"/>
</dbReference>
<feature type="region of interest" description="Disordered" evidence="7">
    <location>
        <begin position="162"/>
        <end position="190"/>
    </location>
</feature>
<dbReference type="PROSITE" id="PS50968">
    <property type="entry name" value="BIOTINYL_LIPOYL"/>
    <property type="match status" value="1"/>
</dbReference>
<evidence type="ECO:0000256" key="7">
    <source>
        <dbReference type="SAM" id="MobiDB-lite"/>
    </source>
</evidence>
<dbReference type="Pfam" id="PF00198">
    <property type="entry name" value="2-oxoacid_dh"/>
    <property type="match status" value="1"/>
</dbReference>
<gene>
    <name evidence="10" type="ORF">IMG5_003380</name>
</gene>
<evidence type="ECO:0000313" key="11">
    <source>
        <dbReference type="Proteomes" id="UP000008983"/>
    </source>
</evidence>
<dbReference type="GO" id="GO:0005739">
    <property type="term" value="C:mitochondrion"/>
    <property type="evidence" value="ECO:0007669"/>
    <property type="project" value="TreeGrafter"/>
</dbReference>
<feature type="compositionally biased region" description="Low complexity" evidence="7">
    <location>
        <begin position="163"/>
        <end position="188"/>
    </location>
</feature>
<dbReference type="RefSeq" id="XP_004040009.1">
    <property type="nucleotide sequence ID" value="XM_004039961.1"/>
</dbReference>
<dbReference type="GeneID" id="14910906"/>
<evidence type="ECO:0000259" key="8">
    <source>
        <dbReference type="PROSITE" id="PS50968"/>
    </source>
</evidence>
<dbReference type="AlphaFoldDB" id="G0QJ96"/>
<reference evidence="10 11" key="1">
    <citation type="submission" date="2011-07" db="EMBL/GenBank/DDBJ databases">
        <authorList>
            <person name="Coyne R."/>
            <person name="Brami D."/>
            <person name="Johnson J."/>
            <person name="Hostetler J."/>
            <person name="Hannick L."/>
            <person name="Clark T."/>
            <person name="Cassidy-Hanley D."/>
            <person name="Inman J."/>
        </authorList>
    </citation>
    <scope>NUCLEOTIDE SEQUENCE [LARGE SCALE GENOMIC DNA]</scope>
    <source>
        <strain evidence="10 11">G5</strain>
    </source>
</reference>
<dbReference type="InterPro" id="IPR011053">
    <property type="entry name" value="Single_hybrid_motif"/>
</dbReference>
<dbReference type="Gene3D" id="2.40.50.100">
    <property type="match status" value="1"/>
</dbReference>
<dbReference type="OMA" id="TPIFMEA"/>
<dbReference type="Pfam" id="PF02817">
    <property type="entry name" value="E3_binding"/>
    <property type="match status" value="2"/>
</dbReference>
<dbReference type="STRING" id="857967.G0QJ96"/>
<dbReference type="InterPro" id="IPR036625">
    <property type="entry name" value="E3-bd_dom_sf"/>
</dbReference>
<keyword evidence="3 6" id="KW-0808">Transferase</keyword>
<dbReference type="Pfam" id="PF00364">
    <property type="entry name" value="Biotin_lipoyl"/>
    <property type="match status" value="1"/>
</dbReference>
<dbReference type="OrthoDB" id="202158at2759"/>
<dbReference type="InterPro" id="IPR001078">
    <property type="entry name" value="2-oxoacid_DH_actylTfrase"/>
</dbReference>
<evidence type="ECO:0000313" key="10">
    <source>
        <dbReference type="EMBL" id="EGR34705.1"/>
    </source>
</evidence>
<dbReference type="GO" id="GO:0016407">
    <property type="term" value="F:acetyltransferase activity"/>
    <property type="evidence" value="ECO:0007669"/>
    <property type="project" value="TreeGrafter"/>
</dbReference>
<feature type="domain" description="Peripheral subunit-binding (PSBD)" evidence="9">
    <location>
        <begin position="122"/>
        <end position="160"/>
    </location>
</feature>
<organism evidence="10 11">
    <name type="scientific">Ichthyophthirius multifiliis</name>
    <name type="common">White spot disease agent</name>
    <name type="synonym">Ich</name>
    <dbReference type="NCBI Taxonomy" id="5932"/>
    <lineage>
        <taxon>Eukaryota</taxon>
        <taxon>Sar</taxon>
        <taxon>Alveolata</taxon>
        <taxon>Ciliophora</taxon>
        <taxon>Intramacronucleata</taxon>
        <taxon>Oligohymenophorea</taxon>
        <taxon>Hymenostomatida</taxon>
        <taxon>Ophryoglenina</taxon>
        <taxon>Ichthyophthirius</taxon>
    </lineage>
</organism>
<proteinExistence type="inferred from homology"/>
<evidence type="ECO:0000259" key="9">
    <source>
        <dbReference type="PROSITE" id="PS51826"/>
    </source>
</evidence>
<keyword evidence="5 6" id="KW-0012">Acyltransferase</keyword>
<dbReference type="InParanoid" id="G0QJ96"/>
<evidence type="ECO:0000256" key="2">
    <source>
        <dbReference type="ARBA" id="ARBA00007317"/>
    </source>
</evidence>
<dbReference type="CDD" id="cd06849">
    <property type="entry name" value="lipoyl_domain"/>
    <property type="match status" value="1"/>
</dbReference>
<evidence type="ECO:0000256" key="6">
    <source>
        <dbReference type="RuleBase" id="RU003423"/>
    </source>
</evidence>
<dbReference type="PROSITE" id="PS51826">
    <property type="entry name" value="PSBD"/>
    <property type="match status" value="2"/>
</dbReference>
<name>G0QJ96_ICHMU</name>
<dbReference type="GO" id="GO:0031405">
    <property type="term" value="F:lipoic acid binding"/>
    <property type="evidence" value="ECO:0007669"/>
    <property type="project" value="TreeGrafter"/>
</dbReference>
<dbReference type="Gene3D" id="3.30.559.10">
    <property type="entry name" value="Chloramphenicol acetyltransferase-like domain"/>
    <property type="match status" value="1"/>
</dbReference>
<dbReference type="Gene3D" id="4.10.320.10">
    <property type="entry name" value="E3-binding domain"/>
    <property type="match status" value="2"/>
</dbReference>
<dbReference type="InterPro" id="IPR023213">
    <property type="entry name" value="CAT-like_dom_sf"/>
</dbReference>
<protein>
    <recommendedName>
        <fullName evidence="6">Dihydrolipoamide acetyltransferase component of pyruvate dehydrogenase complex</fullName>
        <ecNumber evidence="6">2.3.1.-</ecNumber>
    </recommendedName>
</protein>
<dbReference type="FunFam" id="3.30.559.10:FF:000007">
    <property type="entry name" value="Dihydrolipoamide acetyltransferase component of pyruvate dehydrogenase complex"/>
    <property type="match status" value="1"/>
</dbReference>
<evidence type="ECO:0000256" key="3">
    <source>
        <dbReference type="ARBA" id="ARBA00022679"/>
    </source>
</evidence>
<dbReference type="SUPFAM" id="SSF51230">
    <property type="entry name" value="Single hybrid motif"/>
    <property type="match status" value="1"/>
</dbReference>
<comment type="similarity">
    <text evidence="2 6">Belongs to the 2-oxoacid dehydrogenase family.</text>
</comment>
<evidence type="ECO:0000256" key="4">
    <source>
        <dbReference type="ARBA" id="ARBA00022823"/>
    </source>
</evidence>
<dbReference type="PANTHER" id="PTHR43178">
    <property type="entry name" value="DIHYDROLIPOAMIDE ACETYLTRANSFERASE COMPONENT OF PYRUVATE DEHYDROGENASE COMPLEX"/>
    <property type="match status" value="1"/>
</dbReference>
<dbReference type="PANTHER" id="PTHR43178:SF5">
    <property type="entry name" value="LIPOAMIDE ACYLTRANSFERASE COMPONENT OF BRANCHED-CHAIN ALPHA-KETO ACID DEHYDROGENASE COMPLEX, MITOCHONDRIAL"/>
    <property type="match status" value="1"/>
</dbReference>
<keyword evidence="4 6" id="KW-0450">Lipoyl</keyword>
<dbReference type="FunCoup" id="G0QJ96">
    <property type="interactions" value="269"/>
</dbReference>
<keyword evidence="11" id="KW-1185">Reference proteome</keyword>